<proteinExistence type="predicted"/>
<reference evidence="2" key="2">
    <citation type="journal article" date="2015" name="Data Brief">
        <title>Shoot transcriptome of the giant reed, Arundo donax.</title>
        <authorList>
            <person name="Barrero R.A."/>
            <person name="Guerrero F.D."/>
            <person name="Moolhuijzen P."/>
            <person name="Goolsby J.A."/>
            <person name="Tidwell J."/>
            <person name="Bellgard S.E."/>
            <person name="Bellgard M.I."/>
        </authorList>
    </citation>
    <scope>NUCLEOTIDE SEQUENCE</scope>
    <source>
        <tissue evidence="2">Shoot tissue taken approximately 20 cm above the soil surface</tissue>
    </source>
</reference>
<feature type="compositionally biased region" description="Polar residues" evidence="1">
    <location>
        <begin position="21"/>
        <end position="31"/>
    </location>
</feature>
<feature type="region of interest" description="Disordered" evidence="1">
    <location>
        <begin position="1"/>
        <end position="34"/>
    </location>
</feature>
<organism evidence="2">
    <name type="scientific">Arundo donax</name>
    <name type="common">Giant reed</name>
    <name type="synonym">Donax arundinaceus</name>
    <dbReference type="NCBI Taxonomy" id="35708"/>
    <lineage>
        <taxon>Eukaryota</taxon>
        <taxon>Viridiplantae</taxon>
        <taxon>Streptophyta</taxon>
        <taxon>Embryophyta</taxon>
        <taxon>Tracheophyta</taxon>
        <taxon>Spermatophyta</taxon>
        <taxon>Magnoliopsida</taxon>
        <taxon>Liliopsida</taxon>
        <taxon>Poales</taxon>
        <taxon>Poaceae</taxon>
        <taxon>PACMAD clade</taxon>
        <taxon>Arundinoideae</taxon>
        <taxon>Arundineae</taxon>
        <taxon>Arundo</taxon>
    </lineage>
</organism>
<name>A0A0A8YEI2_ARUDO</name>
<protein>
    <submittedName>
        <fullName evidence="2">Uncharacterized protein</fullName>
    </submittedName>
</protein>
<evidence type="ECO:0000313" key="2">
    <source>
        <dbReference type="EMBL" id="JAD24549.1"/>
    </source>
</evidence>
<reference evidence="2" key="1">
    <citation type="submission" date="2014-09" db="EMBL/GenBank/DDBJ databases">
        <authorList>
            <person name="Magalhaes I.L.F."/>
            <person name="Oliveira U."/>
            <person name="Santos F.R."/>
            <person name="Vidigal T.H.D.A."/>
            <person name="Brescovit A.D."/>
            <person name="Santos A.J."/>
        </authorList>
    </citation>
    <scope>NUCLEOTIDE SEQUENCE</scope>
    <source>
        <tissue evidence="2">Shoot tissue taken approximately 20 cm above the soil surface</tissue>
    </source>
</reference>
<evidence type="ECO:0000256" key="1">
    <source>
        <dbReference type="SAM" id="MobiDB-lite"/>
    </source>
</evidence>
<dbReference type="AlphaFoldDB" id="A0A0A8YEI2"/>
<sequence>MYKKTARGSQECRATREARTKNGSSSSALTSNRNRCRCNARSDQCLISLPLRILRPPQSP</sequence>
<dbReference type="EMBL" id="GBRH01273346">
    <property type="protein sequence ID" value="JAD24549.1"/>
    <property type="molecule type" value="Transcribed_RNA"/>
</dbReference>
<accession>A0A0A8YEI2</accession>